<dbReference type="Proteomes" id="UP000006280">
    <property type="component" value="Segment"/>
</dbReference>
<dbReference type="EMBL" id="JX195166">
    <property type="protein sequence ID" value="AFQ22169.1"/>
    <property type="molecule type" value="Genomic_DNA"/>
</dbReference>
<gene>
    <name evidence="1" type="ORF">My1_010</name>
</gene>
<keyword evidence="2" id="KW-1185">Reference proteome</keyword>
<evidence type="ECO:0000313" key="1">
    <source>
        <dbReference type="EMBL" id="AFQ22169.1"/>
    </source>
</evidence>
<evidence type="ECO:0000313" key="2">
    <source>
        <dbReference type="Proteomes" id="UP000006280"/>
    </source>
</evidence>
<dbReference type="GeneID" id="13826881"/>
<proteinExistence type="predicted"/>
<dbReference type="RefSeq" id="YP_006906262.1">
    <property type="nucleotide sequence ID" value="NC_018837.1"/>
</dbReference>
<accession>J9QKX2</accession>
<reference evidence="1 2" key="1">
    <citation type="journal article" date="2012" name="J. Virol.">
        <title>Complete Genome Sequence of Pectobacterium carotovorum subsp. carotovorum Bacteriophage My1.</title>
        <authorList>
            <person name="Lee D.H."/>
            <person name="Lee J.H."/>
            <person name="Shin H."/>
            <person name="Ji S."/>
            <person name="Roh E."/>
            <person name="Jung K."/>
            <person name="Ryu S."/>
            <person name="Choi J."/>
            <person name="Heu S."/>
        </authorList>
    </citation>
    <scope>NUCLEOTIDE SEQUENCE [LARGE SCALE GENOMIC DNA]</scope>
</reference>
<organism evidence="1 2">
    <name type="scientific">Pectobacterium phage My1</name>
    <dbReference type="NCBI Taxonomy" id="1204539"/>
    <lineage>
        <taxon>Viruses</taxon>
        <taxon>Duplodnaviria</taxon>
        <taxon>Heunggongvirae</taxon>
        <taxon>Uroviricota</taxon>
        <taxon>Caudoviricetes</taxon>
        <taxon>Demerecviridae</taxon>
        <taxon>Mccorquodalevirinae</taxon>
        <taxon>Myunavirus</taxon>
        <taxon>Myunavirus My1</taxon>
    </lineage>
</organism>
<dbReference type="KEGG" id="vg:13826881"/>
<sequence length="101" mass="11253">MNCFFFAPPLPSGVEFTVVSKDDPCFSDCELGKTYYGVTYGIDPEFIGAMQLEPDDVPSRPIAFQDDEGAWCLTVHCQPCISVVREYTQDECDIQEVTPDA</sequence>
<protein>
    <submittedName>
        <fullName evidence="1">Uncharacterized protein</fullName>
    </submittedName>
</protein>
<name>J9QKX2_9CAUD</name>